<evidence type="ECO:0000313" key="2">
    <source>
        <dbReference type="EMBL" id="EEZ72380.1"/>
    </source>
</evidence>
<evidence type="ECO:0000313" key="3">
    <source>
        <dbReference type="Proteomes" id="UP000003294"/>
    </source>
</evidence>
<name>D0W0Z3_NEICI</name>
<proteinExistence type="predicted"/>
<reference evidence="2 3" key="1">
    <citation type="submission" date="2009-10" db="EMBL/GenBank/DDBJ databases">
        <authorList>
            <person name="Weinstock G."/>
            <person name="Sodergren E."/>
            <person name="Clifton S."/>
            <person name="Fulton L."/>
            <person name="Fulton B."/>
            <person name="Courtney L."/>
            <person name="Fronick C."/>
            <person name="Harrison M."/>
            <person name="Strong C."/>
            <person name="Farmer C."/>
            <person name="Delahaunty K."/>
            <person name="Markovic C."/>
            <person name="Hall O."/>
            <person name="Minx P."/>
            <person name="Tomlinson C."/>
            <person name="Mitreva M."/>
            <person name="Nelson J."/>
            <person name="Hou S."/>
            <person name="Wollam A."/>
            <person name="Pepin K.H."/>
            <person name="Johnson M."/>
            <person name="Bhonagiri V."/>
            <person name="Nash W.E."/>
            <person name="Warren W."/>
            <person name="Chinwalla A."/>
            <person name="Mardis E.R."/>
            <person name="Wilson R.K."/>
        </authorList>
    </citation>
    <scope>NUCLEOTIDE SEQUENCE [LARGE SCALE GENOMIC DNA]</scope>
    <source>
        <strain evidence="2 3">ATCC 14685</strain>
    </source>
</reference>
<dbReference type="AlphaFoldDB" id="D0W0Z3"/>
<feature type="compositionally biased region" description="Acidic residues" evidence="1">
    <location>
        <begin position="39"/>
        <end position="48"/>
    </location>
</feature>
<comment type="caution">
    <text evidence="2">The sequence shown here is derived from an EMBL/GenBank/DDBJ whole genome shotgun (WGS) entry which is preliminary data.</text>
</comment>
<gene>
    <name evidence="2" type="ORF">NEICINOT_03311</name>
</gene>
<feature type="region of interest" description="Disordered" evidence="1">
    <location>
        <begin position="28"/>
        <end position="48"/>
    </location>
</feature>
<accession>D0W0Z3</accession>
<dbReference type="Proteomes" id="UP000003294">
    <property type="component" value="Unassembled WGS sequence"/>
</dbReference>
<organism evidence="2 3">
    <name type="scientific">Neisseria cinerea ATCC 14685</name>
    <dbReference type="NCBI Taxonomy" id="546262"/>
    <lineage>
        <taxon>Bacteria</taxon>
        <taxon>Pseudomonadati</taxon>
        <taxon>Pseudomonadota</taxon>
        <taxon>Betaproteobacteria</taxon>
        <taxon>Neisseriales</taxon>
        <taxon>Neisseriaceae</taxon>
        <taxon>Neisseria</taxon>
    </lineage>
</organism>
<sequence>MRSSMPVAGCRPVQFNGGELSACLTLSGSDTAGSKSDREEADDAEDEAADAPVSFVLSSLLGEHAVSMIAATNKKSDGVLFFILLFPVVLKRPSENLPFHFQTTSC</sequence>
<evidence type="ECO:0000256" key="1">
    <source>
        <dbReference type="SAM" id="MobiDB-lite"/>
    </source>
</evidence>
<dbReference type="EMBL" id="ACDY02000002">
    <property type="protein sequence ID" value="EEZ72380.1"/>
    <property type="molecule type" value="Genomic_DNA"/>
</dbReference>
<protein>
    <submittedName>
        <fullName evidence="2">Uncharacterized protein</fullName>
    </submittedName>
</protein>